<dbReference type="RefSeq" id="WP_302929225.1">
    <property type="nucleotide sequence ID" value="NZ_JAJEPW010000032.1"/>
</dbReference>
<evidence type="ECO:0000313" key="2">
    <source>
        <dbReference type="EMBL" id="MCC2129994.1"/>
    </source>
</evidence>
<gene>
    <name evidence="2" type="ORF">LKD37_10805</name>
</gene>
<reference evidence="2" key="1">
    <citation type="submission" date="2021-10" db="EMBL/GenBank/DDBJ databases">
        <title>Anaerobic single-cell dispensing facilitates the cultivation of human gut bacteria.</title>
        <authorList>
            <person name="Afrizal A."/>
        </authorList>
    </citation>
    <scope>NUCLEOTIDE SEQUENCE</scope>
    <source>
        <strain evidence="2">CLA-AA-H272</strain>
    </source>
</reference>
<dbReference type="AlphaFoldDB" id="A0AAE3DG54"/>
<feature type="chain" id="PRO_5041944805" evidence="1">
    <location>
        <begin position="22"/>
        <end position="246"/>
    </location>
</feature>
<organism evidence="2 3">
    <name type="scientific">Brotocaccenecus cirricatena</name>
    <dbReference type="NCBI Taxonomy" id="3064195"/>
    <lineage>
        <taxon>Bacteria</taxon>
        <taxon>Bacillati</taxon>
        <taxon>Bacillota</taxon>
        <taxon>Clostridia</taxon>
        <taxon>Eubacteriales</taxon>
        <taxon>Oscillospiraceae</taxon>
        <taxon>Brotocaccenecus</taxon>
    </lineage>
</organism>
<accession>A0AAE3DG54</accession>
<evidence type="ECO:0000313" key="3">
    <source>
        <dbReference type="Proteomes" id="UP001199319"/>
    </source>
</evidence>
<name>A0AAE3DG54_9FIRM</name>
<proteinExistence type="predicted"/>
<comment type="caution">
    <text evidence="2">The sequence shown here is derived from an EMBL/GenBank/DDBJ whole genome shotgun (WGS) entry which is preliminary data.</text>
</comment>
<feature type="signal peptide" evidence="1">
    <location>
        <begin position="1"/>
        <end position="21"/>
    </location>
</feature>
<dbReference type="Proteomes" id="UP001199319">
    <property type="component" value="Unassembled WGS sequence"/>
</dbReference>
<protein>
    <submittedName>
        <fullName evidence="2">Uncharacterized protein</fullName>
    </submittedName>
</protein>
<dbReference type="EMBL" id="JAJEPW010000032">
    <property type="protein sequence ID" value="MCC2129994.1"/>
    <property type="molecule type" value="Genomic_DNA"/>
</dbReference>
<dbReference type="PROSITE" id="PS51257">
    <property type="entry name" value="PROKAR_LIPOPROTEIN"/>
    <property type="match status" value="1"/>
</dbReference>
<keyword evidence="1" id="KW-0732">Signal</keyword>
<keyword evidence="3" id="KW-1185">Reference proteome</keyword>
<evidence type="ECO:0000256" key="1">
    <source>
        <dbReference type="SAM" id="SignalP"/>
    </source>
</evidence>
<sequence length="246" mass="27545">MKKFLSALLAAVLLLSATACAAHEPVLPPSRWGEGEAQGMLPRTYSLSEAYDAAEVVALVTVGDWLEEELITGRTFFRTTVQKVYKGDIPHEFVLAQEGCSTWTYRNYPVFTYGNQLLLFLIKYDVSMYRDTYDLVEYPDAYELISTYSTVMYVTQDDSGMSYVLDALGVMTEWSQINQPTDCPAVAHPGQEQLLQIRDNLTKQDPVLAAIAPSQADPDRPVASSGDLYRLTDLEDYFARLSADYT</sequence>